<evidence type="ECO:0000259" key="8">
    <source>
        <dbReference type="PROSITE" id="PS51096"/>
    </source>
</evidence>
<dbReference type="InterPro" id="IPR036662">
    <property type="entry name" value="PTS_EIIA_man-typ_sf"/>
</dbReference>
<feature type="domain" description="PTS EIIA type-4" evidence="8">
    <location>
        <begin position="1"/>
        <end position="126"/>
    </location>
</feature>
<dbReference type="Proteomes" id="UP001059480">
    <property type="component" value="Unassembled WGS sequence"/>
</dbReference>
<evidence type="ECO:0000256" key="6">
    <source>
        <dbReference type="ARBA" id="ARBA00022683"/>
    </source>
</evidence>
<keyword evidence="7" id="KW-0418">Kinase</keyword>
<evidence type="ECO:0000256" key="5">
    <source>
        <dbReference type="ARBA" id="ARBA00022679"/>
    </source>
</evidence>
<reference evidence="9" key="2">
    <citation type="journal article" date="2023" name="Curr. Microbiol.">
        <title>Granulicatella seriolae sp. nov., a Novel Facultative Anaerobe Isolated from Yellowtail Marine Fish.</title>
        <authorList>
            <person name="Lee M."/>
            <person name="Choi Y.J."/>
            <person name="Farooq A."/>
            <person name="Jeong J.B."/>
            <person name="Jung M.Y."/>
        </authorList>
    </citation>
    <scope>NUCLEOTIDE SEQUENCE</scope>
    <source>
        <strain evidence="9">S8</strain>
    </source>
</reference>
<evidence type="ECO:0000313" key="10">
    <source>
        <dbReference type="Proteomes" id="UP001059480"/>
    </source>
</evidence>
<dbReference type="InterPro" id="IPR004701">
    <property type="entry name" value="PTS_EIIA_man-typ"/>
</dbReference>
<sequence>MIGIILTGHGEFAPGLAHALQMIAGPQKAFKVVAFKEEEPMEALEANISAAMTELLAETKGVVVFSDLLGGSPFKAAMVAGNDYDNVEVVCGTNLPMLIEIAILREFVETPMDVVNQSLAAGKEAIQHVKLTINATQDQDEYEDEDGI</sequence>
<dbReference type="Gene3D" id="3.40.50.510">
    <property type="entry name" value="Phosphotransferase system, mannose-type IIA component"/>
    <property type="match status" value="1"/>
</dbReference>
<evidence type="ECO:0000256" key="4">
    <source>
        <dbReference type="ARBA" id="ARBA00022597"/>
    </source>
</evidence>
<evidence type="ECO:0000256" key="3">
    <source>
        <dbReference type="ARBA" id="ARBA00022490"/>
    </source>
</evidence>
<dbReference type="PANTHER" id="PTHR33799:SF1">
    <property type="entry name" value="PTS SYSTEM MANNOSE-SPECIFIC EIIAB COMPONENT-RELATED"/>
    <property type="match status" value="1"/>
</dbReference>
<dbReference type="Pfam" id="PF03610">
    <property type="entry name" value="EIIA-man"/>
    <property type="match status" value="1"/>
</dbReference>
<dbReference type="RefSeq" id="WP_256945930.1">
    <property type="nucleotide sequence ID" value="NZ_JANHNZ010000015.1"/>
</dbReference>
<protein>
    <submittedName>
        <fullName evidence="9">PTS galactosamine/N-acetylgalactosamine transporter subunit IIA</fullName>
    </submittedName>
</protein>
<evidence type="ECO:0000313" key="9">
    <source>
        <dbReference type="EMBL" id="MCQ9210820.1"/>
    </source>
</evidence>
<proteinExistence type="predicted"/>
<keyword evidence="6" id="KW-0598">Phosphotransferase system</keyword>
<keyword evidence="2" id="KW-0813">Transport</keyword>
<comment type="caution">
    <text evidence="9">The sequence shown here is derived from an EMBL/GenBank/DDBJ whole genome shotgun (WGS) entry which is preliminary data.</text>
</comment>
<evidence type="ECO:0000256" key="1">
    <source>
        <dbReference type="ARBA" id="ARBA00004496"/>
    </source>
</evidence>
<keyword evidence="4" id="KW-0762">Sugar transport</keyword>
<keyword evidence="5" id="KW-0808">Transferase</keyword>
<dbReference type="SUPFAM" id="SSF53062">
    <property type="entry name" value="PTS system fructose IIA component-like"/>
    <property type="match status" value="1"/>
</dbReference>
<name>A0ABT1WR02_9LACT</name>
<dbReference type="InterPro" id="IPR051471">
    <property type="entry name" value="Bacterial_PTS_sugar_comp"/>
</dbReference>
<dbReference type="CDD" id="cd00006">
    <property type="entry name" value="PTS_IIA_man"/>
    <property type="match status" value="1"/>
</dbReference>
<reference evidence="9" key="3">
    <citation type="journal article" date="2023" name="Microbiol. Resour. Announc.">
        <title>Draft Genome Sequence of Granulicatella sp. Strain S8, Isolated from a Marine Fish, Seriola quinqueradiata.</title>
        <authorList>
            <person name="Lee M."/>
            <person name="Farooq A."/>
            <person name="Jeong J.B."/>
            <person name="Jung M.Y."/>
        </authorList>
    </citation>
    <scope>NUCLEOTIDE SEQUENCE</scope>
    <source>
        <strain evidence="9">S8</strain>
    </source>
</reference>
<keyword evidence="10" id="KW-1185">Reference proteome</keyword>
<dbReference type="EMBL" id="JANHNZ010000015">
    <property type="protein sequence ID" value="MCQ9210820.1"/>
    <property type="molecule type" value="Genomic_DNA"/>
</dbReference>
<gene>
    <name evidence="9" type="primary">agaF</name>
    <name evidence="9" type="ORF">NPA36_09700</name>
</gene>
<evidence type="ECO:0000256" key="7">
    <source>
        <dbReference type="ARBA" id="ARBA00022777"/>
    </source>
</evidence>
<dbReference type="PANTHER" id="PTHR33799">
    <property type="entry name" value="PTS PERMEASE-RELATED-RELATED"/>
    <property type="match status" value="1"/>
</dbReference>
<reference evidence="9" key="1">
    <citation type="submission" date="2022-07" db="EMBL/GenBank/DDBJ databases">
        <authorList>
            <person name="Jung M.-Y."/>
            <person name="Lee M."/>
        </authorList>
    </citation>
    <scope>NUCLEOTIDE SEQUENCE</scope>
    <source>
        <strain evidence="9">S8</strain>
    </source>
</reference>
<dbReference type="NCBIfam" id="NF040761">
    <property type="entry name" value="AgaF"/>
    <property type="match status" value="1"/>
</dbReference>
<organism evidence="9 10">
    <name type="scientific">Granulicatella seriolae</name>
    <dbReference type="NCBI Taxonomy" id="2967226"/>
    <lineage>
        <taxon>Bacteria</taxon>
        <taxon>Bacillati</taxon>
        <taxon>Bacillota</taxon>
        <taxon>Bacilli</taxon>
        <taxon>Lactobacillales</taxon>
        <taxon>Carnobacteriaceae</taxon>
        <taxon>Granulicatella</taxon>
    </lineage>
</organism>
<keyword evidence="3" id="KW-0963">Cytoplasm</keyword>
<evidence type="ECO:0000256" key="2">
    <source>
        <dbReference type="ARBA" id="ARBA00022448"/>
    </source>
</evidence>
<dbReference type="PROSITE" id="PS51096">
    <property type="entry name" value="PTS_EIIA_TYPE_4"/>
    <property type="match status" value="1"/>
</dbReference>
<comment type="subcellular location">
    <subcellularLocation>
        <location evidence="1">Cytoplasm</location>
    </subcellularLocation>
</comment>
<accession>A0ABT1WR02</accession>
<dbReference type="InterPro" id="IPR033887">
    <property type="entry name" value="PTS_IIA_man"/>
</dbReference>